<dbReference type="Gramene" id="Pp3c3_1170V3.2">
    <property type="protein sequence ID" value="Pp3c3_1170V3.2"/>
    <property type="gene ID" value="Pp3c3_1170"/>
</dbReference>
<dbReference type="EnsemblPlants" id="Pp3c3_1170V3.3">
    <property type="protein sequence ID" value="Pp3c3_1170V3.3"/>
    <property type="gene ID" value="Pp3c3_1170"/>
</dbReference>
<dbReference type="EnsemblPlants" id="Pp3c3_1170V3.5">
    <property type="protein sequence ID" value="Pp3c3_1170V3.5"/>
    <property type="gene ID" value="Pp3c3_1170"/>
</dbReference>
<dbReference type="EnsemblPlants" id="Pp3c3_1170V3.1">
    <property type="protein sequence ID" value="Pp3c3_1170V3.1"/>
    <property type="gene ID" value="Pp3c3_1170"/>
</dbReference>
<dbReference type="KEGG" id="ppp:112279533"/>
<keyword evidence="1" id="KW-0812">Transmembrane</keyword>
<reference evidence="3 5" key="1">
    <citation type="journal article" date="2008" name="Science">
        <title>The Physcomitrella genome reveals evolutionary insights into the conquest of land by plants.</title>
        <authorList>
            <person name="Rensing S."/>
            <person name="Lang D."/>
            <person name="Zimmer A."/>
            <person name="Terry A."/>
            <person name="Salamov A."/>
            <person name="Shapiro H."/>
            <person name="Nishiyama T."/>
            <person name="Perroud P.-F."/>
            <person name="Lindquist E."/>
            <person name="Kamisugi Y."/>
            <person name="Tanahashi T."/>
            <person name="Sakakibara K."/>
            <person name="Fujita T."/>
            <person name="Oishi K."/>
            <person name="Shin-I T."/>
            <person name="Kuroki Y."/>
            <person name="Toyoda A."/>
            <person name="Suzuki Y."/>
            <person name="Hashimoto A."/>
            <person name="Yamaguchi K."/>
            <person name="Sugano A."/>
            <person name="Kohara Y."/>
            <person name="Fujiyama A."/>
            <person name="Anterola A."/>
            <person name="Aoki S."/>
            <person name="Ashton N."/>
            <person name="Barbazuk W.B."/>
            <person name="Barker E."/>
            <person name="Bennetzen J."/>
            <person name="Bezanilla M."/>
            <person name="Blankenship R."/>
            <person name="Cho S.H."/>
            <person name="Dutcher S."/>
            <person name="Estelle M."/>
            <person name="Fawcett J.A."/>
            <person name="Gundlach H."/>
            <person name="Hanada K."/>
            <person name="Heyl A."/>
            <person name="Hicks K.A."/>
            <person name="Hugh J."/>
            <person name="Lohr M."/>
            <person name="Mayer K."/>
            <person name="Melkozernov A."/>
            <person name="Murata T."/>
            <person name="Nelson D."/>
            <person name="Pils B."/>
            <person name="Prigge M."/>
            <person name="Reiss B."/>
            <person name="Renner T."/>
            <person name="Rombauts S."/>
            <person name="Rushton P."/>
            <person name="Sanderfoot A."/>
            <person name="Schween G."/>
            <person name="Shiu S.-H."/>
            <person name="Stueber K."/>
            <person name="Theodoulou F.L."/>
            <person name="Tu H."/>
            <person name="Van de Peer Y."/>
            <person name="Verrier P.J."/>
            <person name="Waters E."/>
            <person name="Wood A."/>
            <person name="Yang L."/>
            <person name="Cove D."/>
            <person name="Cuming A."/>
            <person name="Hasebe M."/>
            <person name="Lucas S."/>
            <person name="Mishler D.B."/>
            <person name="Reski R."/>
            <person name="Grigoriev I."/>
            <person name="Quatrano R.S."/>
            <person name="Boore J.L."/>
        </authorList>
    </citation>
    <scope>NUCLEOTIDE SEQUENCE [LARGE SCALE GENOMIC DNA]</scope>
    <source>
        <strain evidence="4 5">cv. Gransden 2004</strain>
    </source>
</reference>
<evidence type="ECO:0000259" key="2">
    <source>
        <dbReference type="Pfam" id="PF25268"/>
    </source>
</evidence>
<dbReference type="Proteomes" id="UP000006727">
    <property type="component" value="Chromosome 3"/>
</dbReference>
<dbReference type="InterPro" id="IPR057188">
    <property type="entry name" value="DUF7866"/>
</dbReference>
<dbReference type="RefSeq" id="XP_024369824.1">
    <property type="nucleotide sequence ID" value="XM_024514056.2"/>
</dbReference>
<dbReference type="RefSeq" id="XP_024369822.1">
    <property type="nucleotide sequence ID" value="XM_024514054.1"/>
</dbReference>
<dbReference type="Gramene" id="Pp3c3_1170V3.5">
    <property type="protein sequence ID" value="Pp3c3_1170V3.5"/>
    <property type="gene ID" value="Pp3c3_1170"/>
</dbReference>
<organism evidence="3">
    <name type="scientific">Physcomitrium patens</name>
    <name type="common">Spreading-leaved earth moss</name>
    <name type="synonym">Physcomitrella patens</name>
    <dbReference type="NCBI Taxonomy" id="3218"/>
    <lineage>
        <taxon>Eukaryota</taxon>
        <taxon>Viridiplantae</taxon>
        <taxon>Streptophyta</taxon>
        <taxon>Embryophyta</taxon>
        <taxon>Bryophyta</taxon>
        <taxon>Bryophytina</taxon>
        <taxon>Bryopsida</taxon>
        <taxon>Funariidae</taxon>
        <taxon>Funariales</taxon>
        <taxon>Funariaceae</taxon>
        <taxon>Physcomitrium</taxon>
    </lineage>
</organism>
<feature type="domain" description="DUF7866" evidence="2">
    <location>
        <begin position="111"/>
        <end position="162"/>
    </location>
</feature>
<dbReference type="PaxDb" id="3218-PP1S1_310V6.1"/>
<dbReference type="STRING" id="3218.A0A2K1KSW6"/>
<dbReference type="Gramene" id="Pp3c3_1170V3.3">
    <property type="protein sequence ID" value="Pp3c3_1170V3.3"/>
    <property type="gene ID" value="Pp3c3_1170"/>
</dbReference>
<dbReference type="RefSeq" id="XP_024369823.1">
    <property type="nucleotide sequence ID" value="XM_024514055.2"/>
</dbReference>
<dbReference type="PANTHER" id="PTHR33786:SF2">
    <property type="entry name" value="UBIQUITIN CARBOXYL-TERMINAL HYDROLASE"/>
    <property type="match status" value="1"/>
</dbReference>
<dbReference type="Pfam" id="PF25268">
    <property type="entry name" value="DUF7866"/>
    <property type="match status" value="1"/>
</dbReference>
<accession>A0A2K1KSW6</accession>
<dbReference type="EnsemblPlants" id="Pp3c3_1170V3.4">
    <property type="protein sequence ID" value="Pp3c3_1170V3.4"/>
    <property type="gene ID" value="Pp3c3_1170"/>
</dbReference>
<evidence type="ECO:0000313" key="4">
    <source>
        <dbReference type="EnsemblPlants" id="Pp3c3_1170V3.1"/>
    </source>
</evidence>
<proteinExistence type="predicted"/>
<keyword evidence="1" id="KW-0472">Membrane</keyword>
<dbReference type="Gramene" id="Pp3c3_1170V3.1">
    <property type="protein sequence ID" value="Pp3c3_1170V3.1"/>
    <property type="gene ID" value="Pp3c3_1170"/>
</dbReference>
<dbReference type="AlphaFoldDB" id="A0A2K1KSW6"/>
<sequence length="163" mass="18498">MVRHHGCCCTETNKVSMPVMGMRRILQLIPIFCIIAGAFAIPSSEELKEKQWQNYTSKLQIEDLKEFGTNGSMWLKGNMLRLTNGTELQLFPTSETQIHEHVNGTRRKLGVFRQCSPCTCCDKTRRWCLPTFCCYNILCGVQGLPYGLCSFIPISCACFGCRK</sequence>
<dbReference type="OrthoDB" id="1683103at2759"/>
<dbReference type="RefSeq" id="XP_024369820.1">
    <property type="nucleotide sequence ID" value="XM_024514052.1"/>
</dbReference>
<name>A0A2K1KSW6_PHYPA</name>
<feature type="transmembrane region" description="Helical" evidence="1">
    <location>
        <begin position="25"/>
        <end position="42"/>
    </location>
</feature>
<dbReference type="RefSeq" id="XP_024369821.1">
    <property type="nucleotide sequence ID" value="XM_024514053.1"/>
</dbReference>
<evidence type="ECO:0000256" key="1">
    <source>
        <dbReference type="SAM" id="Phobius"/>
    </source>
</evidence>
<reference evidence="4" key="3">
    <citation type="submission" date="2020-12" db="UniProtKB">
        <authorList>
            <consortium name="EnsemblPlants"/>
        </authorList>
    </citation>
    <scope>IDENTIFICATION</scope>
</reference>
<keyword evidence="5" id="KW-1185">Reference proteome</keyword>
<protein>
    <recommendedName>
        <fullName evidence="2">DUF7866 domain-containing protein</fullName>
    </recommendedName>
</protein>
<dbReference type="Gramene" id="Pp3c3_1170V3.4">
    <property type="protein sequence ID" value="Pp3c3_1170V3.4"/>
    <property type="gene ID" value="Pp3c3_1170"/>
</dbReference>
<dbReference type="EMBL" id="ABEU02000003">
    <property type="protein sequence ID" value="PNR56851.1"/>
    <property type="molecule type" value="Genomic_DNA"/>
</dbReference>
<evidence type="ECO:0000313" key="3">
    <source>
        <dbReference type="EMBL" id="PNR56851.1"/>
    </source>
</evidence>
<dbReference type="EnsemblPlants" id="Pp3c3_1170V3.2">
    <property type="protein sequence ID" value="Pp3c3_1170V3.2"/>
    <property type="gene ID" value="Pp3c3_1170"/>
</dbReference>
<evidence type="ECO:0000313" key="5">
    <source>
        <dbReference type="Proteomes" id="UP000006727"/>
    </source>
</evidence>
<dbReference type="FunCoup" id="A0A2K1KSW6">
    <property type="interactions" value="238"/>
</dbReference>
<keyword evidence="1" id="KW-1133">Transmembrane helix</keyword>
<gene>
    <name evidence="4" type="primary">LOC112279533</name>
    <name evidence="3" type="ORF">PHYPA_003843</name>
</gene>
<reference evidence="3 5" key="2">
    <citation type="journal article" date="2018" name="Plant J.">
        <title>The Physcomitrella patens chromosome-scale assembly reveals moss genome structure and evolution.</title>
        <authorList>
            <person name="Lang D."/>
            <person name="Ullrich K.K."/>
            <person name="Murat F."/>
            <person name="Fuchs J."/>
            <person name="Jenkins J."/>
            <person name="Haas F.B."/>
            <person name="Piednoel M."/>
            <person name="Gundlach H."/>
            <person name="Van Bel M."/>
            <person name="Meyberg R."/>
            <person name="Vives C."/>
            <person name="Morata J."/>
            <person name="Symeonidi A."/>
            <person name="Hiss M."/>
            <person name="Muchero W."/>
            <person name="Kamisugi Y."/>
            <person name="Saleh O."/>
            <person name="Blanc G."/>
            <person name="Decker E.L."/>
            <person name="van Gessel N."/>
            <person name="Grimwood J."/>
            <person name="Hayes R.D."/>
            <person name="Graham S.W."/>
            <person name="Gunter L.E."/>
            <person name="McDaniel S.F."/>
            <person name="Hoernstein S.N.W."/>
            <person name="Larsson A."/>
            <person name="Li F.W."/>
            <person name="Perroud P.F."/>
            <person name="Phillips J."/>
            <person name="Ranjan P."/>
            <person name="Rokshar D.S."/>
            <person name="Rothfels C.J."/>
            <person name="Schneider L."/>
            <person name="Shu S."/>
            <person name="Stevenson D.W."/>
            <person name="Thummler F."/>
            <person name="Tillich M."/>
            <person name="Villarreal Aguilar J.C."/>
            <person name="Widiez T."/>
            <person name="Wong G.K."/>
            <person name="Wymore A."/>
            <person name="Zhang Y."/>
            <person name="Zimmer A.D."/>
            <person name="Quatrano R.S."/>
            <person name="Mayer K.F.X."/>
            <person name="Goodstein D."/>
            <person name="Casacuberta J.M."/>
            <person name="Vandepoele K."/>
            <person name="Reski R."/>
            <person name="Cuming A.C."/>
            <person name="Tuskan G.A."/>
            <person name="Maumus F."/>
            <person name="Salse J."/>
            <person name="Schmutz J."/>
            <person name="Rensing S.A."/>
        </authorList>
    </citation>
    <scope>NUCLEOTIDE SEQUENCE [LARGE SCALE GENOMIC DNA]</scope>
    <source>
        <strain evidence="4 5">cv. Gransden 2004</strain>
    </source>
</reference>
<dbReference type="GeneID" id="112279533"/>
<dbReference type="PANTHER" id="PTHR33786">
    <property type="entry name" value="UBIQUITIN CARBOXYL-TERMINAL HYDROLASE"/>
    <property type="match status" value="1"/>
</dbReference>